<keyword evidence="2" id="KW-1185">Reference proteome</keyword>
<reference evidence="1 2" key="1">
    <citation type="journal article" date="2022" name="G3 (Bethesda)">
        <title>Whole-genome sequence and methylome profiling of the almond [Prunus dulcis (Mill.) D.A. Webb] cultivar 'Nonpareil'.</title>
        <authorList>
            <person name="D'Amico-Willman K.M."/>
            <person name="Ouma W.Z."/>
            <person name="Meulia T."/>
            <person name="Sideli G.M."/>
            <person name="Gradziel T.M."/>
            <person name="Fresnedo-Ramirez J."/>
        </authorList>
    </citation>
    <scope>NUCLEOTIDE SEQUENCE [LARGE SCALE GENOMIC DNA]</scope>
    <source>
        <strain evidence="1">Clone GOH B32 T37-40</strain>
    </source>
</reference>
<accession>A0AAD5F209</accession>
<protein>
    <submittedName>
        <fullName evidence="1">Uncharacterized protein</fullName>
    </submittedName>
</protein>
<name>A0AAD5F209_PRUDU</name>
<organism evidence="1 2">
    <name type="scientific">Prunus dulcis</name>
    <name type="common">Almond</name>
    <name type="synonym">Amygdalus dulcis</name>
    <dbReference type="NCBI Taxonomy" id="3755"/>
    <lineage>
        <taxon>Eukaryota</taxon>
        <taxon>Viridiplantae</taxon>
        <taxon>Streptophyta</taxon>
        <taxon>Embryophyta</taxon>
        <taxon>Tracheophyta</taxon>
        <taxon>Spermatophyta</taxon>
        <taxon>Magnoliopsida</taxon>
        <taxon>eudicotyledons</taxon>
        <taxon>Gunneridae</taxon>
        <taxon>Pentapetalae</taxon>
        <taxon>rosids</taxon>
        <taxon>fabids</taxon>
        <taxon>Rosales</taxon>
        <taxon>Rosaceae</taxon>
        <taxon>Amygdaloideae</taxon>
        <taxon>Amygdaleae</taxon>
        <taxon>Prunus</taxon>
    </lineage>
</organism>
<evidence type="ECO:0000313" key="2">
    <source>
        <dbReference type="Proteomes" id="UP001054821"/>
    </source>
</evidence>
<dbReference type="AlphaFoldDB" id="A0AAD5F209"/>
<comment type="caution">
    <text evidence="1">The sequence shown here is derived from an EMBL/GenBank/DDBJ whole genome shotgun (WGS) entry which is preliminary data.</text>
</comment>
<gene>
    <name evidence="1" type="ORF">L3X38_003503</name>
</gene>
<dbReference type="Proteomes" id="UP001054821">
    <property type="component" value="Chromosome 1"/>
</dbReference>
<proteinExistence type="predicted"/>
<sequence>MKPVIEVLIVDKKWIENPKNIKEHIWEAVDRAYVKWKDFKSTLMRHHILPFINEKEKLRQPHELYKFIEKAD</sequence>
<dbReference type="EMBL" id="JAJFAZ020000001">
    <property type="protein sequence ID" value="KAI5350612.1"/>
    <property type="molecule type" value="Genomic_DNA"/>
</dbReference>
<evidence type="ECO:0000313" key="1">
    <source>
        <dbReference type="EMBL" id="KAI5350612.1"/>
    </source>
</evidence>